<feature type="chain" id="PRO_5032998660" description="S-layer protein SbsC C-terminal domain-containing protein" evidence="1">
    <location>
        <begin position="33"/>
        <end position="655"/>
    </location>
</feature>
<feature type="signal peptide" evidence="1">
    <location>
        <begin position="1"/>
        <end position="32"/>
    </location>
</feature>
<organism evidence="3 4">
    <name type="scientific">Variimorphobacter saccharofermentans</name>
    <dbReference type="NCBI Taxonomy" id="2755051"/>
    <lineage>
        <taxon>Bacteria</taxon>
        <taxon>Bacillati</taxon>
        <taxon>Bacillota</taxon>
        <taxon>Clostridia</taxon>
        <taxon>Lachnospirales</taxon>
        <taxon>Lachnospiraceae</taxon>
        <taxon>Variimorphobacter</taxon>
    </lineage>
</organism>
<comment type="caution">
    <text evidence="3">The sequence shown here is derived from an EMBL/GenBank/DDBJ whole genome shotgun (WGS) entry which is preliminary data.</text>
</comment>
<feature type="domain" description="S-layer protein SbsC C-terminal" evidence="2">
    <location>
        <begin position="569"/>
        <end position="650"/>
    </location>
</feature>
<sequence length="655" mass="71629">MDQGYKRRLQLVAVICCAMAMLFVLPKQTAFAATQVSIARIDYSEENIIVNNNGNSKIYFASEAEADKGVWEEIAVANPSGTTEIDLSYLSATKANTLMFAGESDADKKDPVRVIINERAKKLEVTVNYEKADDLPANASIAELVNIQATIGNGDFPIKFIDLEWKKGEGGTWYKCIGNTDASKNLTVDKLQRYMIKGTTLYFRIAAIDVTSAAGIDQYGRNNGRRYSDDIKVKITKRPTAPRVVKGIDGSKFTATLKYGQEYRVTSLNGTVVPNPVWVRITDKKVKPMDLTEVVGSGDGYYSNFPSVTIEYRDYATSKKAASKISTISMPEQREPNGVIIKGDVPNVIDPTKEDVYVSYSGNKYLVITIPSASSSKPYEYAIMKTGDTDYSKAKWSTISKNSSVKISSTKARDDYELVVRLKEIKNKEVASTLLKVDGSTTDVSYTITYPSVPSFEPQLLEYMKGESYSPEPYFIVKLNDPGKIPSETKIESVKLGTKEIEIYPEEYATDSTGSYMKVTLKRDSLNSMAICTNKLLTITFKNKTVNKTSVRITITTPKAAASLDATAAPGSAVGTTAVTLNAPTAGNIYVVEVGTKVTGKTTSDKVDGAVPQYTSGSDISVTAGQYVTIYEINATTRNIVAFKSIEISASHIKN</sequence>
<dbReference type="InterPro" id="IPR040751">
    <property type="entry name" value="SbsC_C"/>
</dbReference>
<keyword evidence="1" id="KW-0732">Signal</keyword>
<keyword evidence="4" id="KW-1185">Reference proteome</keyword>
<protein>
    <recommendedName>
        <fullName evidence="2">S-layer protein SbsC C-terminal domain-containing protein</fullName>
    </recommendedName>
</protein>
<dbReference type="RefSeq" id="WP_228353776.1">
    <property type="nucleotide sequence ID" value="NZ_JACEGA010000001.1"/>
</dbReference>
<evidence type="ECO:0000313" key="4">
    <source>
        <dbReference type="Proteomes" id="UP000574276"/>
    </source>
</evidence>
<name>A0A839K2W6_9FIRM</name>
<dbReference type="EMBL" id="JACEGA010000001">
    <property type="protein sequence ID" value="MBB2184184.1"/>
    <property type="molecule type" value="Genomic_DNA"/>
</dbReference>
<reference evidence="3 4" key="1">
    <citation type="submission" date="2020-07" db="EMBL/GenBank/DDBJ databases">
        <title>Characterization and genome sequencing of isolate MD1, a novel member within the family Lachnospiraceae.</title>
        <authorList>
            <person name="Rettenmaier R."/>
            <person name="Di Bello L."/>
            <person name="Zinser C."/>
            <person name="Scheitz K."/>
            <person name="Liebl W."/>
            <person name="Zverlov V."/>
        </authorList>
    </citation>
    <scope>NUCLEOTIDE SEQUENCE [LARGE SCALE GENOMIC DNA]</scope>
    <source>
        <strain evidence="3 4">MD1</strain>
    </source>
</reference>
<proteinExistence type="predicted"/>
<evidence type="ECO:0000256" key="1">
    <source>
        <dbReference type="SAM" id="SignalP"/>
    </source>
</evidence>
<gene>
    <name evidence="3" type="ORF">H0486_14995</name>
</gene>
<dbReference type="Proteomes" id="UP000574276">
    <property type="component" value="Unassembled WGS sequence"/>
</dbReference>
<evidence type="ECO:0000259" key="2">
    <source>
        <dbReference type="Pfam" id="PF18316"/>
    </source>
</evidence>
<dbReference type="AlphaFoldDB" id="A0A839K2W6"/>
<dbReference type="Pfam" id="PF18316">
    <property type="entry name" value="S-l_SbsC_C"/>
    <property type="match status" value="1"/>
</dbReference>
<accession>A0A839K2W6</accession>
<evidence type="ECO:0000313" key="3">
    <source>
        <dbReference type="EMBL" id="MBB2184184.1"/>
    </source>
</evidence>